<dbReference type="SUPFAM" id="SSF51658">
    <property type="entry name" value="Xylose isomerase-like"/>
    <property type="match status" value="1"/>
</dbReference>
<gene>
    <name evidence="1" type="ORF">METZ01_LOCUS68648</name>
</gene>
<organism evidence="1">
    <name type="scientific">marine metagenome</name>
    <dbReference type="NCBI Taxonomy" id="408172"/>
    <lineage>
        <taxon>unclassified sequences</taxon>
        <taxon>metagenomes</taxon>
        <taxon>ecological metagenomes</taxon>
    </lineage>
</organism>
<dbReference type="EMBL" id="UINC01004637">
    <property type="protein sequence ID" value="SVA15794.1"/>
    <property type="molecule type" value="Genomic_DNA"/>
</dbReference>
<dbReference type="PANTHER" id="PTHR42194:SF1">
    <property type="entry name" value="UPF0276 PROTEIN HI_1600"/>
    <property type="match status" value="1"/>
</dbReference>
<dbReference type="InterPro" id="IPR007801">
    <property type="entry name" value="MbnB/TglH/ChrH"/>
</dbReference>
<evidence type="ECO:0008006" key="2">
    <source>
        <dbReference type="Google" id="ProtNLM"/>
    </source>
</evidence>
<protein>
    <recommendedName>
        <fullName evidence="2">DUF692 domain-containing protein</fullName>
    </recommendedName>
</protein>
<dbReference type="NCBIfam" id="NF003818">
    <property type="entry name" value="PRK05409.1"/>
    <property type="match status" value="1"/>
</dbReference>
<dbReference type="PANTHER" id="PTHR42194">
    <property type="entry name" value="UPF0276 PROTEIN HI_1600"/>
    <property type="match status" value="1"/>
</dbReference>
<dbReference type="Pfam" id="PF05114">
    <property type="entry name" value="MbnB_TglH_ChrH"/>
    <property type="match status" value="1"/>
</dbReference>
<dbReference type="Gene3D" id="3.20.20.150">
    <property type="entry name" value="Divalent-metal-dependent TIM barrel enzymes"/>
    <property type="match status" value="1"/>
</dbReference>
<reference evidence="1" key="1">
    <citation type="submission" date="2018-05" db="EMBL/GenBank/DDBJ databases">
        <authorList>
            <person name="Lanie J.A."/>
            <person name="Ng W.-L."/>
            <person name="Kazmierczak K.M."/>
            <person name="Andrzejewski T.M."/>
            <person name="Davidsen T.M."/>
            <person name="Wayne K.J."/>
            <person name="Tettelin H."/>
            <person name="Glass J.I."/>
            <person name="Rusch D."/>
            <person name="Podicherti R."/>
            <person name="Tsui H.-C.T."/>
            <person name="Winkler M.E."/>
        </authorList>
    </citation>
    <scope>NUCLEOTIDE SEQUENCE</scope>
</reference>
<sequence>MAQTFATPALGSLPILGVGMGYRDPLRNEILQHPDEIDFLEITADHFLQSSNPRWLFLDDLRSRHTLIPHGLNLSLGSAEGLNREYLNELADLVHRVKPPWWSEHIAFTKAGGIEIGHLSPLPFNRESIETFCDNIFEAQDRIETPLILENITQTVDLPWHEMEESKFLGELLDRTGCGLLLDVTNLFINSKNHGYDPIEFLKTVPAERIIQLHFVGGMMKEGKWIDNHSQNTQDDIFQLIDSVLRYASVKGVILERDANFPPFTTITEELERARDLGRKYERWA</sequence>
<name>A0A381TJ55_9ZZZZ</name>
<evidence type="ECO:0000313" key="1">
    <source>
        <dbReference type="EMBL" id="SVA15794.1"/>
    </source>
</evidence>
<dbReference type="InterPro" id="IPR036237">
    <property type="entry name" value="Xyl_isomerase-like_sf"/>
</dbReference>
<proteinExistence type="predicted"/>
<accession>A0A381TJ55</accession>
<dbReference type="AlphaFoldDB" id="A0A381TJ55"/>